<dbReference type="GO" id="GO:0005886">
    <property type="term" value="C:plasma membrane"/>
    <property type="evidence" value="ECO:0007669"/>
    <property type="project" value="UniProtKB-SubCell"/>
</dbReference>
<dbReference type="PANTHER" id="PTHR30309">
    <property type="entry name" value="INNER MEMBRANE PROTEIN YGIH"/>
    <property type="match status" value="1"/>
</dbReference>
<dbReference type="Pfam" id="PF02660">
    <property type="entry name" value="G3P_acyltransf"/>
    <property type="match status" value="1"/>
</dbReference>
<keyword evidence="7 10" id="KW-0472">Membrane</keyword>
<feature type="transmembrane region" description="Helical" evidence="10">
    <location>
        <begin position="118"/>
        <end position="139"/>
    </location>
</feature>
<keyword evidence="11" id="KW-0012">Acyltransferase</keyword>
<dbReference type="Proteomes" id="UP000249818">
    <property type="component" value="Chromosome BARAN1"/>
</dbReference>
<evidence type="ECO:0000256" key="8">
    <source>
        <dbReference type="ARBA" id="ARBA00023209"/>
    </source>
</evidence>
<evidence type="ECO:0000313" key="11">
    <source>
        <dbReference type="EMBL" id="SQD92957.1"/>
    </source>
</evidence>
<dbReference type="SMART" id="SM01207">
    <property type="entry name" value="G3P_acyltransf"/>
    <property type="match status" value="1"/>
</dbReference>
<keyword evidence="5 10" id="KW-1133">Transmembrane helix</keyword>
<dbReference type="HAMAP" id="MF_01043">
    <property type="entry name" value="PlsY"/>
    <property type="match status" value="1"/>
</dbReference>
<evidence type="ECO:0000256" key="5">
    <source>
        <dbReference type="ARBA" id="ARBA00022989"/>
    </source>
</evidence>
<evidence type="ECO:0000256" key="6">
    <source>
        <dbReference type="ARBA" id="ARBA00023098"/>
    </source>
</evidence>
<dbReference type="GO" id="GO:0008654">
    <property type="term" value="P:phospholipid biosynthetic process"/>
    <property type="evidence" value="ECO:0007669"/>
    <property type="project" value="UniProtKB-UniRule"/>
</dbReference>
<dbReference type="InterPro" id="IPR003811">
    <property type="entry name" value="G3P_acylTferase_PlsY"/>
</dbReference>
<feature type="transmembrane region" description="Helical" evidence="10">
    <location>
        <begin position="6"/>
        <end position="29"/>
    </location>
</feature>
<organism evidence="11 12">
    <name type="scientific">Candidatus Bipolaricaulis anaerobius</name>
    <dbReference type="NCBI Taxonomy" id="2026885"/>
    <lineage>
        <taxon>Bacteria</taxon>
        <taxon>Candidatus Bipolaricaulota</taxon>
        <taxon>Candidatus Bipolaricaulia</taxon>
        <taxon>Candidatus Bipolaricaulales</taxon>
        <taxon>Candidatus Bipolaricaulaceae</taxon>
        <taxon>Candidatus Bipolaricaulis</taxon>
    </lineage>
</organism>
<evidence type="ECO:0000256" key="9">
    <source>
        <dbReference type="ARBA" id="ARBA00023264"/>
    </source>
</evidence>
<dbReference type="UniPathway" id="UPA00085"/>
<dbReference type="AlphaFoldDB" id="A0A2X3K6V5"/>
<keyword evidence="3 10" id="KW-0808">Transferase</keyword>
<keyword evidence="8 10" id="KW-0594">Phospholipid biosynthesis</keyword>
<comment type="subcellular location">
    <subcellularLocation>
        <location evidence="10">Cell membrane</location>
        <topology evidence="10">Multi-pass membrane protein</topology>
    </subcellularLocation>
</comment>
<reference evidence="12" key="1">
    <citation type="submission" date="2018-05" db="EMBL/GenBank/DDBJ databases">
        <authorList>
            <person name="Hao L."/>
        </authorList>
    </citation>
    <scope>NUCLEOTIDE SEQUENCE [LARGE SCALE GENOMIC DNA]</scope>
</reference>
<keyword evidence="1 10" id="KW-1003">Cell membrane</keyword>
<keyword evidence="6 10" id="KW-0443">Lipid metabolism</keyword>
<dbReference type="EC" id="2.3.1.275" evidence="10"/>
<sequence length="203" mass="21890">MPIRGVGMTVLLFFLLGFGLGSLPFAVWVGKIWTKTDVRARGDGNPGAVNAWRAEGWRVGLLALVLDVAKGALPVALARSRGGLGGWALLPVALAPLLGHAFSPWLAFRGGKAVASTFGAWSALTYWEVPTVLGLSFALVRTVQAVDGWTVILSFPVVAVYLILRRAEPWLLATLGANFALLVWTHRRELRSPPRWRPRGGST</sequence>
<keyword evidence="4 10" id="KW-0812">Transmembrane</keyword>
<accession>A0A2X3K6V5</accession>
<keyword evidence="2 10" id="KW-0444">Lipid biosynthesis</keyword>
<dbReference type="EMBL" id="LS483254">
    <property type="protein sequence ID" value="SQD92957.1"/>
    <property type="molecule type" value="Genomic_DNA"/>
</dbReference>
<proteinExistence type="inferred from homology"/>
<evidence type="ECO:0000313" key="12">
    <source>
        <dbReference type="Proteomes" id="UP000249818"/>
    </source>
</evidence>
<keyword evidence="12" id="KW-1185">Reference proteome</keyword>
<feature type="transmembrane region" description="Helical" evidence="10">
    <location>
        <begin position="87"/>
        <end position="106"/>
    </location>
</feature>
<dbReference type="KEGG" id="bana:BARAN1_0933"/>
<comment type="function">
    <text evidence="10">Catalyzes the transfer of an acyl group from acyl-phosphate (acyl-PO(4)) to glycerol-3-phosphate (G3P) to form lysophosphatidic acid (LPA). This enzyme utilizes acyl-phosphate as fatty acyl donor, but not acyl-CoA or acyl-ACP.</text>
</comment>
<evidence type="ECO:0000256" key="4">
    <source>
        <dbReference type="ARBA" id="ARBA00022692"/>
    </source>
</evidence>
<comment type="similarity">
    <text evidence="10">Belongs to the PlsY family.</text>
</comment>
<evidence type="ECO:0000256" key="3">
    <source>
        <dbReference type="ARBA" id="ARBA00022679"/>
    </source>
</evidence>
<evidence type="ECO:0000256" key="2">
    <source>
        <dbReference type="ARBA" id="ARBA00022516"/>
    </source>
</evidence>
<feature type="transmembrane region" description="Helical" evidence="10">
    <location>
        <begin position="170"/>
        <end position="187"/>
    </location>
</feature>
<keyword evidence="9 10" id="KW-1208">Phospholipid metabolism</keyword>
<evidence type="ECO:0000256" key="10">
    <source>
        <dbReference type="HAMAP-Rule" id="MF_01043"/>
    </source>
</evidence>
<evidence type="ECO:0000256" key="1">
    <source>
        <dbReference type="ARBA" id="ARBA00022475"/>
    </source>
</evidence>
<comment type="catalytic activity">
    <reaction evidence="10">
        <text>an acyl phosphate + sn-glycerol 3-phosphate = a 1-acyl-sn-glycero-3-phosphate + phosphate</text>
        <dbReference type="Rhea" id="RHEA:34075"/>
        <dbReference type="ChEBI" id="CHEBI:43474"/>
        <dbReference type="ChEBI" id="CHEBI:57597"/>
        <dbReference type="ChEBI" id="CHEBI:57970"/>
        <dbReference type="ChEBI" id="CHEBI:59918"/>
        <dbReference type="EC" id="2.3.1.275"/>
    </reaction>
</comment>
<comment type="subunit">
    <text evidence="10">Probably interacts with PlsX.</text>
</comment>
<name>A0A2X3K6V5_9BACT</name>
<comment type="pathway">
    <text evidence="10">Lipid metabolism; phospholipid metabolism.</text>
</comment>
<protein>
    <recommendedName>
        <fullName evidence="10">Glycerol-3-phosphate acyltransferase</fullName>
    </recommendedName>
    <alternativeName>
        <fullName evidence="10">Acyl-PO4 G3P acyltransferase</fullName>
    </alternativeName>
    <alternativeName>
        <fullName evidence="10">Acyl-phosphate--glycerol-3-phosphate acyltransferase</fullName>
    </alternativeName>
    <alternativeName>
        <fullName evidence="10">G3P acyltransferase</fullName>
        <shortName evidence="10">GPAT</shortName>
        <ecNumber evidence="10">2.3.1.275</ecNumber>
    </alternativeName>
    <alternativeName>
        <fullName evidence="10">Lysophosphatidic acid synthase</fullName>
        <shortName evidence="10">LPA synthase</shortName>
    </alternativeName>
</protein>
<dbReference type="GO" id="GO:0043772">
    <property type="term" value="F:acyl-phosphate glycerol-3-phosphate acyltransferase activity"/>
    <property type="evidence" value="ECO:0007669"/>
    <property type="project" value="UniProtKB-UniRule"/>
</dbReference>
<gene>
    <name evidence="10 11" type="primary">plsY</name>
    <name evidence="11" type="ORF">BARAN1_0933</name>
</gene>
<evidence type="ECO:0000256" key="7">
    <source>
        <dbReference type="ARBA" id="ARBA00023136"/>
    </source>
</evidence>
<dbReference type="PANTHER" id="PTHR30309:SF1">
    <property type="entry name" value="GLYCEROL-3-PHOSPHATE ACYLTRANSFERASE 1"/>
    <property type="match status" value="1"/>
</dbReference>
<feature type="transmembrane region" description="Helical" evidence="10">
    <location>
        <begin position="146"/>
        <end position="164"/>
    </location>
</feature>